<comment type="caution">
    <text evidence="2">The sequence shown here is derived from an EMBL/GenBank/DDBJ whole genome shotgun (WGS) entry which is preliminary data.</text>
</comment>
<evidence type="ECO:0000313" key="3">
    <source>
        <dbReference type="Proteomes" id="UP000176996"/>
    </source>
</evidence>
<accession>A0A1F6BYW2</accession>
<proteinExistence type="predicted"/>
<dbReference type="Proteomes" id="UP000176996">
    <property type="component" value="Unassembled WGS sequence"/>
</dbReference>
<organism evidence="2 3">
    <name type="scientific">Candidatus Jorgensenbacteria bacterium RIFCSPLOWO2_01_FULL_45_25b</name>
    <dbReference type="NCBI Taxonomy" id="1798471"/>
    <lineage>
        <taxon>Bacteria</taxon>
        <taxon>Candidatus Joergenseniibacteriota</taxon>
    </lineage>
</organism>
<keyword evidence="1" id="KW-1133">Transmembrane helix</keyword>
<dbReference type="EMBL" id="MFKK01000010">
    <property type="protein sequence ID" value="OGG41707.1"/>
    <property type="molecule type" value="Genomic_DNA"/>
</dbReference>
<reference evidence="2 3" key="1">
    <citation type="journal article" date="2016" name="Nat. Commun.">
        <title>Thousands of microbial genomes shed light on interconnected biogeochemical processes in an aquifer system.</title>
        <authorList>
            <person name="Anantharaman K."/>
            <person name="Brown C.T."/>
            <person name="Hug L.A."/>
            <person name="Sharon I."/>
            <person name="Castelle C.J."/>
            <person name="Probst A.J."/>
            <person name="Thomas B.C."/>
            <person name="Singh A."/>
            <person name="Wilkins M.J."/>
            <person name="Karaoz U."/>
            <person name="Brodie E.L."/>
            <person name="Williams K.H."/>
            <person name="Hubbard S.S."/>
            <person name="Banfield J.F."/>
        </authorList>
    </citation>
    <scope>NUCLEOTIDE SEQUENCE [LARGE SCALE GENOMIC DNA]</scope>
</reference>
<sequence length="89" mass="10136">MFLMASGTSARKNHHNTFWVIFAITIALCVVAYLYWKYQVPFDRAQVEFQESDVSGNGDLFEGERIGGELFQETIESVRDAIPDVQPSF</sequence>
<gene>
    <name evidence="2" type="ORF">A3A21_03825</name>
</gene>
<keyword evidence="1" id="KW-0472">Membrane</keyword>
<evidence type="ECO:0000313" key="2">
    <source>
        <dbReference type="EMBL" id="OGG41707.1"/>
    </source>
</evidence>
<protein>
    <submittedName>
        <fullName evidence="2">Uncharacterized protein</fullName>
    </submittedName>
</protein>
<dbReference type="AlphaFoldDB" id="A0A1F6BYW2"/>
<name>A0A1F6BYW2_9BACT</name>
<keyword evidence="1" id="KW-0812">Transmembrane</keyword>
<evidence type="ECO:0000256" key="1">
    <source>
        <dbReference type="SAM" id="Phobius"/>
    </source>
</evidence>
<feature type="transmembrane region" description="Helical" evidence="1">
    <location>
        <begin position="18"/>
        <end position="36"/>
    </location>
</feature>